<dbReference type="RefSeq" id="WP_176399443.1">
    <property type="nucleotide sequence ID" value="NZ_CAXOED010000001.1"/>
</dbReference>
<proteinExistence type="predicted"/>
<evidence type="ECO:0000313" key="1">
    <source>
        <dbReference type="EMBL" id="QXA49659.1"/>
    </source>
</evidence>
<dbReference type="EMBL" id="CP077290">
    <property type="protein sequence ID" value="QXA49659.1"/>
    <property type="molecule type" value="Genomic_DNA"/>
</dbReference>
<dbReference type="Proteomes" id="UP000683583">
    <property type="component" value="Chromosome"/>
</dbReference>
<sequence length="57" mass="6674">MRALIWRSLRGLILFIGCGHCVLENTVRHCRNIVSDTLEWIIDKYAEIIVTMCQRNV</sequence>
<keyword evidence="2" id="KW-1185">Reference proteome</keyword>
<gene>
    <name evidence="1" type="ORF">I6L58_01040</name>
</gene>
<organism evidence="1 2">
    <name type="scientific">Enterobacter cancerogenus</name>
    <dbReference type="NCBI Taxonomy" id="69218"/>
    <lineage>
        <taxon>Bacteria</taxon>
        <taxon>Pseudomonadati</taxon>
        <taxon>Pseudomonadota</taxon>
        <taxon>Gammaproteobacteria</taxon>
        <taxon>Enterobacterales</taxon>
        <taxon>Enterobacteriaceae</taxon>
        <taxon>Enterobacter</taxon>
        <taxon>Enterobacter cloacae complex</taxon>
    </lineage>
</organism>
<protein>
    <submittedName>
        <fullName evidence="1">Uncharacterized protein</fullName>
    </submittedName>
</protein>
<accession>A0ABX8KKM6</accession>
<evidence type="ECO:0000313" key="2">
    <source>
        <dbReference type="Proteomes" id="UP000683583"/>
    </source>
</evidence>
<name>A0ABX8KKM6_9ENTR</name>
<reference evidence="1 2" key="1">
    <citation type="submission" date="2021-06" db="EMBL/GenBank/DDBJ databases">
        <title>FDA dAtabase for Regulatory Grade micrObial Sequences (FDA-ARGOS): Supporting development and validation of Infectious Disease Dx tests.</title>
        <authorList>
            <person name="Sproer C."/>
            <person name="Gronow S."/>
            <person name="Severitt S."/>
            <person name="Schroder I."/>
            <person name="Tallon L."/>
            <person name="Sadzewicz L."/>
            <person name="Zhao X."/>
            <person name="Boylan J."/>
            <person name="Ott S."/>
            <person name="Bowen H."/>
            <person name="Vavikolanu K."/>
            <person name="Mehta A."/>
            <person name="Aluvathingal J."/>
            <person name="Nadendla S."/>
            <person name="Lowell S."/>
            <person name="Myers T."/>
            <person name="Yan Y."/>
        </authorList>
    </citation>
    <scope>NUCLEOTIDE SEQUENCE [LARGE SCALE GENOMIC DNA]</scope>
    <source>
        <strain evidence="1 2">FDAARGOS 1428</strain>
    </source>
</reference>